<name>A0A6J7IDV7_9ZZZZ</name>
<sequence length="262" mass="28824">MCSAGTQKFTLVALSEADVREQARQQGLMQCVLARLCVGHRPSEAASDLAELSVQVLPFADPQVVQELGAAHASELIGRQLVSLLPQVLPQLHVRQEVRILDGETGMLLVCSLLVLGGTLPHVLNRQRRHHHQRVTKRSVAVGLDQHSCHSRIDRKGGQFAADRGELGSAVLRGRLQCSEFFQQADTVADAAWIGRLDEGKRVDLAQSERGHLQNDRGQIGAQNFRLGELRTRLEVFLRVQPDTDPVGDASAATRPLARRRL</sequence>
<proteinExistence type="predicted"/>
<reference evidence="1" key="1">
    <citation type="submission" date="2020-05" db="EMBL/GenBank/DDBJ databases">
        <authorList>
            <person name="Chiriac C."/>
            <person name="Salcher M."/>
            <person name="Ghai R."/>
            <person name="Kavagutti S V."/>
        </authorList>
    </citation>
    <scope>NUCLEOTIDE SEQUENCE</scope>
</reference>
<evidence type="ECO:0000313" key="1">
    <source>
        <dbReference type="EMBL" id="CAB4928564.1"/>
    </source>
</evidence>
<dbReference type="EMBL" id="CAFBLX010000443">
    <property type="protein sequence ID" value="CAB4928564.1"/>
    <property type="molecule type" value="Genomic_DNA"/>
</dbReference>
<gene>
    <name evidence="1" type="ORF">UFOPK3472_03961</name>
</gene>
<accession>A0A6J7IDV7</accession>
<protein>
    <submittedName>
        <fullName evidence="1">Unannotated protein</fullName>
    </submittedName>
</protein>
<organism evidence="1">
    <name type="scientific">freshwater metagenome</name>
    <dbReference type="NCBI Taxonomy" id="449393"/>
    <lineage>
        <taxon>unclassified sequences</taxon>
        <taxon>metagenomes</taxon>
        <taxon>ecological metagenomes</taxon>
    </lineage>
</organism>
<dbReference type="AlphaFoldDB" id="A0A6J7IDV7"/>